<protein>
    <recommendedName>
        <fullName evidence="2">Transglycosylase SLT domain-containing protein</fullName>
    </recommendedName>
</protein>
<name>A0A223NTB2_9SPHI</name>
<sequence>MLLVIISAFNICGIKAVPTTDIHNVKATLPVDKSEKFSPRISSFIFKAAEAVNDYTFANEAIPIRNASVTRKLNRSLQKHSFKCVQSNVLQSKAEKLFPIIEPILKAYGIPDDFKYIPLVESGLCEGTSPKGARGLWQFMPGTARTYGLKVGHGIDERLNVHKSTVAACKYIKELYAEFNSWTLAAAAYNNGSIKLEKVINKQNEDNYFRMHLNRETGAYVYNLIAMKAIITQPNKYGYKYYKTVNANSGTIELLAIN</sequence>
<dbReference type="PANTHER" id="PTHR37423:SF2">
    <property type="entry name" value="MEMBRANE-BOUND LYTIC MUREIN TRANSGLYCOSYLASE C"/>
    <property type="match status" value="1"/>
</dbReference>
<proteinExistence type="inferred from homology"/>
<evidence type="ECO:0000259" key="2">
    <source>
        <dbReference type="Pfam" id="PF01464"/>
    </source>
</evidence>
<dbReference type="KEGG" id="muc:MuYL_0841"/>
<gene>
    <name evidence="3" type="ORF">MuYL_0841</name>
</gene>
<comment type="similarity">
    <text evidence="1">Belongs to the transglycosylase Slt family.</text>
</comment>
<evidence type="ECO:0000313" key="4">
    <source>
        <dbReference type="Proteomes" id="UP000215002"/>
    </source>
</evidence>
<dbReference type="InterPro" id="IPR008258">
    <property type="entry name" value="Transglycosylase_SLT_dom_1"/>
</dbReference>
<reference evidence="3 4" key="1">
    <citation type="submission" date="2017-08" db="EMBL/GenBank/DDBJ databases">
        <title>Complete genome sequence of Mucilaginibacter sp. strain BJC16-A31.</title>
        <authorList>
            <consortium name="Henan University of Science and Technology"/>
            <person name="You X."/>
        </authorList>
    </citation>
    <scope>NUCLEOTIDE SEQUENCE [LARGE SCALE GENOMIC DNA]</scope>
    <source>
        <strain evidence="3 4">BJC16-A31</strain>
    </source>
</reference>
<dbReference type="AlphaFoldDB" id="A0A223NTB2"/>
<organism evidence="3 4">
    <name type="scientific">Mucilaginibacter xinganensis</name>
    <dbReference type="NCBI Taxonomy" id="1234841"/>
    <lineage>
        <taxon>Bacteria</taxon>
        <taxon>Pseudomonadati</taxon>
        <taxon>Bacteroidota</taxon>
        <taxon>Sphingobacteriia</taxon>
        <taxon>Sphingobacteriales</taxon>
        <taxon>Sphingobacteriaceae</taxon>
        <taxon>Mucilaginibacter</taxon>
    </lineage>
</organism>
<dbReference type="SUPFAM" id="SSF53955">
    <property type="entry name" value="Lysozyme-like"/>
    <property type="match status" value="1"/>
</dbReference>
<feature type="domain" description="Transglycosylase SLT" evidence="2">
    <location>
        <begin position="111"/>
        <end position="207"/>
    </location>
</feature>
<dbReference type="Gene3D" id="1.10.530.10">
    <property type="match status" value="1"/>
</dbReference>
<dbReference type="Pfam" id="PF01464">
    <property type="entry name" value="SLT"/>
    <property type="match status" value="1"/>
</dbReference>
<evidence type="ECO:0000256" key="1">
    <source>
        <dbReference type="ARBA" id="ARBA00007734"/>
    </source>
</evidence>
<dbReference type="EMBL" id="CP022743">
    <property type="protein sequence ID" value="ASU32741.1"/>
    <property type="molecule type" value="Genomic_DNA"/>
</dbReference>
<dbReference type="CDD" id="cd16894">
    <property type="entry name" value="MltD-like"/>
    <property type="match status" value="1"/>
</dbReference>
<dbReference type="InterPro" id="IPR023346">
    <property type="entry name" value="Lysozyme-like_dom_sf"/>
</dbReference>
<dbReference type="PANTHER" id="PTHR37423">
    <property type="entry name" value="SOLUBLE LYTIC MUREIN TRANSGLYCOSYLASE-RELATED"/>
    <property type="match status" value="1"/>
</dbReference>
<accession>A0A223NTB2</accession>
<keyword evidence="4" id="KW-1185">Reference proteome</keyword>
<dbReference type="Proteomes" id="UP000215002">
    <property type="component" value="Chromosome"/>
</dbReference>
<evidence type="ECO:0000313" key="3">
    <source>
        <dbReference type="EMBL" id="ASU32741.1"/>
    </source>
</evidence>